<gene>
    <name evidence="3" type="ORF">BT67DRAFT_431722</name>
</gene>
<reference evidence="3" key="1">
    <citation type="journal article" date="2023" name="Mol. Phylogenet. Evol.">
        <title>Genome-scale phylogeny and comparative genomics of the fungal order Sordariales.</title>
        <authorList>
            <person name="Hensen N."/>
            <person name="Bonometti L."/>
            <person name="Westerberg I."/>
            <person name="Brannstrom I.O."/>
            <person name="Guillou S."/>
            <person name="Cros-Aarteil S."/>
            <person name="Calhoun S."/>
            <person name="Haridas S."/>
            <person name="Kuo A."/>
            <person name="Mondo S."/>
            <person name="Pangilinan J."/>
            <person name="Riley R."/>
            <person name="LaButti K."/>
            <person name="Andreopoulos B."/>
            <person name="Lipzen A."/>
            <person name="Chen C."/>
            <person name="Yan M."/>
            <person name="Daum C."/>
            <person name="Ng V."/>
            <person name="Clum A."/>
            <person name="Steindorff A."/>
            <person name="Ohm R.A."/>
            <person name="Martin F."/>
            <person name="Silar P."/>
            <person name="Natvig D.O."/>
            <person name="Lalanne C."/>
            <person name="Gautier V."/>
            <person name="Ament-Velasquez S.L."/>
            <person name="Kruys A."/>
            <person name="Hutchinson M.I."/>
            <person name="Powell A.J."/>
            <person name="Barry K."/>
            <person name="Miller A.N."/>
            <person name="Grigoriev I.V."/>
            <person name="Debuchy R."/>
            <person name="Gladieux P."/>
            <person name="Hiltunen Thoren M."/>
            <person name="Johannesson H."/>
        </authorList>
    </citation>
    <scope>NUCLEOTIDE SEQUENCE</scope>
    <source>
        <strain evidence="3">CBS 123565</strain>
    </source>
</reference>
<evidence type="ECO:0000256" key="1">
    <source>
        <dbReference type="SAM" id="MobiDB-lite"/>
    </source>
</evidence>
<name>A0AAN6URK8_9PEZI</name>
<comment type="caution">
    <text evidence="3">The sequence shown here is derived from an EMBL/GenBank/DDBJ whole genome shotgun (WGS) entry which is preliminary data.</text>
</comment>
<evidence type="ECO:0000313" key="4">
    <source>
        <dbReference type="Proteomes" id="UP001304895"/>
    </source>
</evidence>
<feature type="compositionally biased region" description="Pro residues" evidence="1">
    <location>
        <begin position="469"/>
        <end position="483"/>
    </location>
</feature>
<dbReference type="AlphaFoldDB" id="A0AAN6URK8"/>
<sequence>MSSSPCLKGRISSPLEAGPSVADGHHLPNNVAEALQYASKRLGRKAPHITLLVVRRDYQLPTSPIASPTFTPGHLSFPVSTASTPSKPSFPAPSRMDALKQLVRPSNSGEGQIRERIIHVHREQFRNDTASPAFSEASTASASTANSIFSRSRWPGSPMACGSVPLTPATPFTVMSSLPGEDARRAAGAQNPSHFGMKLVYAHPLCPKEEKALSQALEKAAKKFKLDSSWLPEAVPPSRLGLPVDLVLKSSRQNETLFSSQGLSLISLDHIYTFRTALQAYARTKAACRLEDAVDELRRLFLANGRQPLLKSALLAAYRWLDPISDSALSEVCRMYERAYGGVERQSGVENDVDPPPTWSLAESNRDPRGAKPTVKRTGTAVPVREFRNRSPVPPPQPEPPAEPSLLGQWIDPLDKEIMLSLADIETDIDTDDQSDLDAIEAWYRQVNADAAIIQVDPLRFHPSKNTTPLPPPPHPETGPTPTTPTQNSQKCTEQLPSSGPLPQAARWR</sequence>
<organism evidence="3 4">
    <name type="scientific">Trichocladium antarcticum</name>
    <dbReference type="NCBI Taxonomy" id="1450529"/>
    <lineage>
        <taxon>Eukaryota</taxon>
        <taxon>Fungi</taxon>
        <taxon>Dikarya</taxon>
        <taxon>Ascomycota</taxon>
        <taxon>Pezizomycotina</taxon>
        <taxon>Sordariomycetes</taxon>
        <taxon>Sordariomycetidae</taxon>
        <taxon>Sordariales</taxon>
        <taxon>Chaetomiaceae</taxon>
        <taxon>Trichocladium</taxon>
    </lineage>
</organism>
<feature type="domain" description="DUF7582" evidence="2">
    <location>
        <begin position="197"/>
        <end position="341"/>
    </location>
</feature>
<reference evidence="3" key="2">
    <citation type="submission" date="2023-05" db="EMBL/GenBank/DDBJ databases">
        <authorList>
            <consortium name="Lawrence Berkeley National Laboratory"/>
            <person name="Steindorff A."/>
            <person name="Hensen N."/>
            <person name="Bonometti L."/>
            <person name="Westerberg I."/>
            <person name="Brannstrom I.O."/>
            <person name="Guillou S."/>
            <person name="Cros-Aarteil S."/>
            <person name="Calhoun S."/>
            <person name="Haridas S."/>
            <person name="Kuo A."/>
            <person name="Mondo S."/>
            <person name="Pangilinan J."/>
            <person name="Riley R."/>
            <person name="Labutti K."/>
            <person name="Andreopoulos B."/>
            <person name="Lipzen A."/>
            <person name="Chen C."/>
            <person name="Yanf M."/>
            <person name="Daum C."/>
            <person name="Ng V."/>
            <person name="Clum A."/>
            <person name="Ohm R."/>
            <person name="Martin F."/>
            <person name="Silar P."/>
            <person name="Natvig D."/>
            <person name="Lalanne C."/>
            <person name="Gautier V."/>
            <person name="Ament-Velasquez S.L."/>
            <person name="Kruys A."/>
            <person name="Hutchinson M.I."/>
            <person name="Powell A.J."/>
            <person name="Barry K."/>
            <person name="Miller A.N."/>
            <person name="Grigoriev I.V."/>
            <person name="Debuchy R."/>
            <person name="Gladieux P."/>
            <person name="Thoren M.H."/>
            <person name="Johannesson H."/>
        </authorList>
    </citation>
    <scope>NUCLEOTIDE SEQUENCE</scope>
    <source>
        <strain evidence="3">CBS 123565</strain>
    </source>
</reference>
<keyword evidence="4" id="KW-1185">Reference proteome</keyword>
<evidence type="ECO:0000313" key="3">
    <source>
        <dbReference type="EMBL" id="KAK4137415.1"/>
    </source>
</evidence>
<evidence type="ECO:0000259" key="2">
    <source>
        <dbReference type="Pfam" id="PF24483"/>
    </source>
</evidence>
<dbReference type="Pfam" id="PF24483">
    <property type="entry name" value="DUF7582"/>
    <property type="match status" value="1"/>
</dbReference>
<feature type="region of interest" description="Disordered" evidence="1">
    <location>
        <begin position="461"/>
        <end position="509"/>
    </location>
</feature>
<proteinExistence type="predicted"/>
<feature type="compositionally biased region" description="Polar residues" evidence="1">
    <location>
        <begin position="487"/>
        <end position="498"/>
    </location>
</feature>
<dbReference type="InterPro" id="IPR056004">
    <property type="entry name" value="DUF7582"/>
</dbReference>
<protein>
    <recommendedName>
        <fullName evidence="2">DUF7582 domain-containing protein</fullName>
    </recommendedName>
</protein>
<feature type="region of interest" description="Disordered" evidence="1">
    <location>
        <begin position="1"/>
        <end position="24"/>
    </location>
</feature>
<dbReference type="EMBL" id="MU853402">
    <property type="protein sequence ID" value="KAK4137415.1"/>
    <property type="molecule type" value="Genomic_DNA"/>
</dbReference>
<accession>A0AAN6URK8</accession>
<feature type="compositionally biased region" description="Pro residues" evidence="1">
    <location>
        <begin position="392"/>
        <end position="403"/>
    </location>
</feature>
<dbReference type="Proteomes" id="UP001304895">
    <property type="component" value="Unassembled WGS sequence"/>
</dbReference>
<feature type="region of interest" description="Disordered" evidence="1">
    <location>
        <begin position="347"/>
        <end position="408"/>
    </location>
</feature>